<keyword evidence="5 9" id="KW-0472">Membrane</keyword>
<evidence type="ECO:0000313" key="11">
    <source>
        <dbReference type="EMBL" id="AZS50330.1"/>
    </source>
</evidence>
<dbReference type="InterPro" id="IPR026039">
    <property type="entry name" value="YfgM"/>
</dbReference>
<dbReference type="GO" id="GO:0005886">
    <property type="term" value="C:plasma membrane"/>
    <property type="evidence" value="ECO:0007669"/>
    <property type="project" value="UniProtKB-SubCell"/>
</dbReference>
<dbReference type="PIRSF" id="PIRSF006170">
    <property type="entry name" value="YfgM"/>
    <property type="match status" value="1"/>
</dbReference>
<dbReference type="RefSeq" id="WP_127162605.1">
    <property type="nucleotide sequence ID" value="NZ_CP029822.1"/>
</dbReference>
<feature type="domain" description="Ancillary SecYEG translocon subunit/Cell division coordinator CpoB TPR" evidence="10">
    <location>
        <begin position="14"/>
        <end position="213"/>
    </location>
</feature>
<name>A0A3Q9JIH6_9GAMM</name>
<evidence type="ECO:0000256" key="7">
    <source>
        <dbReference type="ARBA" id="ARBA00024197"/>
    </source>
</evidence>
<evidence type="ECO:0000256" key="9">
    <source>
        <dbReference type="SAM" id="Phobius"/>
    </source>
</evidence>
<dbReference type="Proteomes" id="UP000273143">
    <property type="component" value="Chromosome"/>
</dbReference>
<proteinExistence type="inferred from homology"/>
<dbReference type="InterPro" id="IPR018704">
    <property type="entry name" value="SecYEG/CpoB_TPR"/>
</dbReference>
<dbReference type="AlphaFoldDB" id="A0A3Q9JIH6"/>
<evidence type="ECO:0000256" key="5">
    <source>
        <dbReference type="ARBA" id="ARBA00023136"/>
    </source>
</evidence>
<keyword evidence="12" id="KW-1185">Reference proteome</keyword>
<protein>
    <recommendedName>
        <fullName evidence="8">Ancillary SecYEG translocon subunit</fullName>
    </recommendedName>
</protein>
<dbReference type="Pfam" id="PF09976">
    <property type="entry name" value="TPR_21"/>
    <property type="match status" value="1"/>
</dbReference>
<keyword evidence="6" id="KW-0143">Chaperone</keyword>
<evidence type="ECO:0000256" key="8">
    <source>
        <dbReference type="ARBA" id="ARBA00024235"/>
    </source>
</evidence>
<accession>A0A3Q9JIH6</accession>
<keyword evidence="2" id="KW-1003">Cell membrane</keyword>
<evidence type="ECO:0000256" key="1">
    <source>
        <dbReference type="ARBA" id="ARBA00004401"/>
    </source>
</evidence>
<dbReference type="PANTHER" id="PTHR38035:SF1">
    <property type="entry name" value="ANCILLARY SECYEG TRANSLOCON SUBUNIT"/>
    <property type="match status" value="1"/>
</dbReference>
<evidence type="ECO:0000313" key="12">
    <source>
        <dbReference type="Proteomes" id="UP000273143"/>
    </source>
</evidence>
<dbReference type="PANTHER" id="PTHR38035">
    <property type="entry name" value="UPF0070 PROTEIN YFGM"/>
    <property type="match status" value="1"/>
</dbReference>
<organism evidence="11 12">
    <name type="scientific">Entomomonas moraniae</name>
    <dbReference type="NCBI Taxonomy" id="2213226"/>
    <lineage>
        <taxon>Bacteria</taxon>
        <taxon>Pseudomonadati</taxon>
        <taxon>Pseudomonadota</taxon>
        <taxon>Gammaproteobacteria</taxon>
        <taxon>Pseudomonadales</taxon>
        <taxon>Pseudomonadaceae</taxon>
        <taxon>Entomomonas</taxon>
    </lineage>
</organism>
<dbReference type="KEGG" id="emo:DM558_05875"/>
<evidence type="ECO:0000256" key="3">
    <source>
        <dbReference type="ARBA" id="ARBA00022692"/>
    </source>
</evidence>
<reference evidence="12" key="1">
    <citation type="submission" date="2018-06" db="EMBL/GenBank/DDBJ databases">
        <title>Complete genome of Pseudomonas insecticola strain QZS01.</title>
        <authorList>
            <person name="Wang J."/>
            <person name="Su Q."/>
        </authorList>
    </citation>
    <scope>NUCLEOTIDE SEQUENCE [LARGE SCALE GENOMIC DNA]</scope>
    <source>
        <strain evidence="12">QZS01</strain>
    </source>
</reference>
<keyword evidence="3 9" id="KW-0812">Transmembrane</keyword>
<gene>
    <name evidence="11" type="ORF">DM558_05875</name>
</gene>
<comment type="subcellular location">
    <subcellularLocation>
        <location evidence="1">Cell membrane</location>
        <topology evidence="1">Single-pass type II membrane protein</topology>
    </subcellularLocation>
</comment>
<dbReference type="InterPro" id="IPR011990">
    <property type="entry name" value="TPR-like_helical_dom_sf"/>
</dbReference>
<evidence type="ECO:0000256" key="4">
    <source>
        <dbReference type="ARBA" id="ARBA00022989"/>
    </source>
</evidence>
<evidence type="ECO:0000259" key="10">
    <source>
        <dbReference type="Pfam" id="PF09976"/>
    </source>
</evidence>
<dbReference type="GO" id="GO:0044877">
    <property type="term" value="F:protein-containing complex binding"/>
    <property type="evidence" value="ECO:0007669"/>
    <property type="project" value="InterPro"/>
</dbReference>
<dbReference type="Gene3D" id="1.25.40.10">
    <property type="entry name" value="Tetratricopeptide repeat domain"/>
    <property type="match status" value="1"/>
</dbReference>
<evidence type="ECO:0000256" key="6">
    <source>
        <dbReference type="ARBA" id="ARBA00023186"/>
    </source>
</evidence>
<sequence length="217" mass="24433">MTTRIENEEIEELKSFWNSYGKPIFIGVLLAIAIVSVWKFWENHQIANKVKEAQNYQLLIFAMSQPLDKVNEADVISIADQLQKANPDSYYAQYAKFYLAKLAVSQNKLDDAAKALKAVLDKPADAALGELSRERLVRVLLAQNKLDEAFALLQAPVEKEFVTTREELKGDVLLKQSKIDQAREAYRAALAAAEADKLGNQLIIKLKLNNLAQEDIK</sequence>
<keyword evidence="4 9" id="KW-1133">Transmembrane helix</keyword>
<dbReference type="EMBL" id="CP029822">
    <property type="protein sequence ID" value="AZS50330.1"/>
    <property type="molecule type" value="Genomic_DNA"/>
</dbReference>
<feature type="transmembrane region" description="Helical" evidence="9">
    <location>
        <begin position="20"/>
        <end position="41"/>
    </location>
</feature>
<evidence type="ECO:0000256" key="2">
    <source>
        <dbReference type="ARBA" id="ARBA00022475"/>
    </source>
</evidence>
<comment type="similarity">
    <text evidence="7">Belongs to the YfgM family.</text>
</comment>